<keyword evidence="4" id="KW-1185">Reference proteome</keyword>
<reference evidence="3" key="1">
    <citation type="journal article" date="2023" name="Mol. Phylogenet. Evol.">
        <title>Genome-scale phylogeny and comparative genomics of the fungal order Sordariales.</title>
        <authorList>
            <person name="Hensen N."/>
            <person name="Bonometti L."/>
            <person name="Westerberg I."/>
            <person name="Brannstrom I.O."/>
            <person name="Guillou S."/>
            <person name="Cros-Aarteil S."/>
            <person name="Calhoun S."/>
            <person name="Haridas S."/>
            <person name="Kuo A."/>
            <person name="Mondo S."/>
            <person name="Pangilinan J."/>
            <person name="Riley R."/>
            <person name="LaButti K."/>
            <person name="Andreopoulos B."/>
            <person name="Lipzen A."/>
            <person name="Chen C."/>
            <person name="Yan M."/>
            <person name="Daum C."/>
            <person name="Ng V."/>
            <person name="Clum A."/>
            <person name="Steindorff A."/>
            <person name="Ohm R.A."/>
            <person name="Martin F."/>
            <person name="Silar P."/>
            <person name="Natvig D.O."/>
            <person name="Lalanne C."/>
            <person name="Gautier V."/>
            <person name="Ament-Velasquez S.L."/>
            <person name="Kruys A."/>
            <person name="Hutchinson M.I."/>
            <person name="Powell A.J."/>
            <person name="Barry K."/>
            <person name="Miller A.N."/>
            <person name="Grigoriev I.V."/>
            <person name="Debuchy R."/>
            <person name="Gladieux P."/>
            <person name="Hiltunen Thoren M."/>
            <person name="Johannesson H."/>
        </authorList>
    </citation>
    <scope>NUCLEOTIDE SEQUENCE</scope>
    <source>
        <strain evidence="3">CBS 538.74</strain>
    </source>
</reference>
<reference evidence="3" key="2">
    <citation type="submission" date="2023-05" db="EMBL/GenBank/DDBJ databases">
        <authorList>
            <consortium name="Lawrence Berkeley National Laboratory"/>
            <person name="Steindorff A."/>
            <person name="Hensen N."/>
            <person name="Bonometti L."/>
            <person name="Westerberg I."/>
            <person name="Brannstrom I.O."/>
            <person name="Guillou S."/>
            <person name="Cros-Aarteil S."/>
            <person name="Calhoun S."/>
            <person name="Haridas S."/>
            <person name="Kuo A."/>
            <person name="Mondo S."/>
            <person name="Pangilinan J."/>
            <person name="Riley R."/>
            <person name="Labutti K."/>
            <person name="Andreopoulos B."/>
            <person name="Lipzen A."/>
            <person name="Chen C."/>
            <person name="Yanf M."/>
            <person name="Daum C."/>
            <person name="Ng V."/>
            <person name="Clum A."/>
            <person name="Ohm R."/>
            <person name="Martin F."/>
            <person name="Silar P."/>
            <person name="Natvig D."/>
            <person name="Lalanne C."/>
            <person name="Gautier V."/>
            <person name="Ament-Velasquez S.L."/>
            <person name="Kruys A."/>
            <person name="Hutchinson M.I."/>
            <person name="Powell A.J."/>
            <person name="Barry K."/>
            <person name="Miller A.N."/>
            <person name="Grigoriev I.V."/>
            <person name="Debuchy R."/>
            <person name="Gladieux P."/>
            <person name="Thoren M.H."/>
            <person name="Johannesson H."/>
        </authorList>
    </citation>
    <scope>NUCLEOTIDE SEQUENCE</scope>
    <source>
        <strain evidence="3">CBS 538.74</strain>
    </source>
</reference>
<evidence type="ECO:0000256" key="2">
    <source>
        <dbReference type="SAM" id="Phobius"/>
    </source>
</evidence>
<accession>A0AAN6VGM7</accession>
<name>A0AAN6VGM7_9PEZI</name>
<dbReference type="AlphaFoldDB" id="A0AAN6VGM7"/>
<protein>
    <submittedName>
        <fullName evidence="3">Uncharacterized protein</fullName>
    </submittedName>
</protein>
<dbReference type="EMBL" id="MU857030">
    <property type="protein sequence ID" value="KAK4151153.1"/>
    <property type="molecule type" value="Genomic_DNA"/>
</dbReference>
<dbReference type="Gene3D" id="1.20.58.340">
    <property type="entry name" value="Magnesium transport protein CorA, transmembrane region"/>
    <property type="match status" value="1"/>
</dbReference>
<keyword evidence="2" id="KW-0472">Membrane</keyword>
<evidence type="ECO:0000313" key="4">
    <source>
        <dbReference type="Proteomes" id="UP001302745"/>
    </source>
</evidence>
<keyword evidence="2" id="KW-0812">Transmembrane</keyword>
<comment type="caution">
    <text evidence="3">The sequence shown here is derived from an EMBL/GenBank/DDBJ whole genome shotgun (WGS) entry which is preliminary data.</text>
</comment>
<evidence type="ECO:0000256" key="1">
    <source>
        <dbReference type="SAM" id="MobiDB-lite"/>
    </source>
</evidence>
<dbReference type="Proteomes" id="UP001302745">
    <property type="component" value="Unassembled WGS sequence"/>
</dbReference>
<proteinExistence type="predicted"/>
<feature type="transmembrane region" description="Helical" evidence="2">
    <location>
        <begin position="622"/>
        <end position="648"/>
    </location>
</feature>
<evidence type="ECO:0000313" key="3">
    <source>
        <dbReference type="EMBL" id="KAK4151153.1"/>
    </source>
</evidence>
<feature type="region of interest" description="Disordered" evidence="1">
    <location>
        <begin position="1"/>
        <end position="32"/>
    </location>
</feature>
<organism evidence="3 4">
    <name type="scientific">Chaetomidium leptoderma</name>
    <dbReference type="NCBI Taxonomy" id="669021"/>
    <lineage>
        <taxon>Eukaryota</taxon>
        <taxon>Fungi</taxon>
        <taxon>Dikarya</taxon>
        <taxon>Ascomycota</taxon>
        <taxon>Pezizomycotina</taxon>
        <taxon>Sordariomycetes</taxon>
        <taxon>Sordariomycetidae</taxon>
        <taxon>Sordariales</taxon>
        <taxon>Chaetomiaceae</taxon>
        <taxon>Chaetomidium</taxon>
    </lineage>
</organism>
<sequence length="733" mass="82186">MQSSSPNPGSTGGSQDGPAKETQGVGLSGDLSVAGQPISVSDLFRELQETNRLLRAIASQKAVGEPTPQLPTPLVAVSCPLSPDQTGGDICSPTPDLEMARENARQLVEELAHVAFGSGPRNTKHLEQFRDNTISLISRAPASPRGRDGKGCREIKPRNQVRLVYGLADSPDAKGRPPGQPSELLWNWRTSPANRKLPLADQVVRLRRQWPVHFDLDRVTQSISRDSGWILGKNSRRDGVICAAPLIYTPGRKAVPAHAILDASHKDTPIAARTLASNLASPGSLWHFTTPVWANRVLPLSSLALIAAVCFLNPEDDMDTVRDYLHEFCAAWKPLSLRGRNREFSGWTGNSETSYQHTIRCFSNVVTTDESDFVPYIRCHREGGQFPSLPGAPISTFAERRMSVLFRWSHVDSAPYFTIVLLGDFQSIRLEARESNDLFTDWEDRRFIVKGENAGYHLLQAAVHRILTFWEREWSHCLDALDNAVNTKLDDILSDEASNSLMFDSSFARSRAYFKTLEILRIFGDIIRETGRDLQEMDPERLLQGSFRRAGWDVRYFLRDDPVTDKALWENWRILSEFQVGAEGRLLRRITEKTEEIKSLRDGLFNATSLREAARSTTMNRYVIVFTVVTVLYIPPSFTASLFGTPLFEAEEQADTVERFRISTIVFCVITYVLSFLLIWVADKGDTAGTLYRQARALWWSPWGRVGGQGVVDSDSNEKLHMASDDTSRRMSV</sequence>
<gene>
    <name evidence="3" type="ORF">C8A00DRAFT_17399</name>
</gene>
<feature type="transmembrane region" description="Helical" evidence="2">
    <location>
        <begin position="660"/>
        <end position="682"/>
    </location>
</feature>
<keyword evidence="2" id="KW-1133">Transmembrane helix</keyword>